<dbReference type="AlphaFoldDB" id="A0ABD3G6Z1"/>
<comment type="pathway">
    <text evidence="2">Glycolipid biosynthesis; glycosylphosphatidylinositol-anchor biosynthesis.</text>
</comment>
<evidence type="ECO:0000256" key="8">
    <source>
        <dbReference type="ARBA" id="ARBA00023136"/>
    </source>
</evidence>
<comment type="similarity">
    <text evidence="3">Belongs to the PIGX family.</text>
</comment>
<evidence type="ECO:0008006" key="14">
    <source>
        <dbReference type="Google" id="ProtNLM"/>
    </source>
</evidence>
<keyword evidence="9" id="KW-0325">Glycoprotein</keyword>
<keyword evidence="4" id="KW-0337">GPI-anchor biosynthesis</keyword>
<keyword evidence="5 10" id="KW-0812">Transmembrane</keyword>
<dbReference type="GO" id="GO:0006506">
    <property type="term" value="P:GPI anchor biosynthetic process"/>
    <property type="evidence" value="ECO:0007669"/>
    <property type="project" value="UniProtKB-KW"/>
</dbReference>
<dbReference type="PANTHER" id="PTHR28650">
    <property type="entry name" value="PHOSPHATIDYLINOSITOL-GLYCAN BIOSYNTHESIS CLASS X PROTEIN"/>
    <property type="match status" value="1"/>
</dbReference>
<feature type="signal peptide" evidence="11">
    <location>
        <begin position="1"/>
        <end position="22"/>
    </location>
</feature>
<evidence type="ECO:0000256" key="5">
    <source>
        <dbReference type="ARBA" id="ARBA00022692"/>
    </source>
</evidence>
<evidence type="ECO:0000256" key="3">
    <source>
        <dbReference type="ARBA" id="ARBA00010345"/>
    </source>
</evidence>
<comment type="caution">
    <text evidence="12">The sequence shown here is derived from an EMBL/GenBank/DDBJ whole genome shotgun (WGS) entry which is preliminary data.</text>
</comment>
<feature type="chain" id="PRO_5044819704" description="Phosphatidylinositol-glycan biosynthesis class X protein" evidence="11">
    <location>
        <begin position="23"/>
        <end position="569"/>
    </location>
</feature>
<dbReference type="Proteomes" id="UP001632037">
    <property type="component" value="Unassembled WGS sequence"/>
</dbReference>
<keyword evidence="8 10" id="KW-0472">Membrane</keyword>
<dbReference type="Pfam" id="PF08320">
    <property type="entry name" value="PIG-X"/>
    <property type="match status" value="1"/>
</dbReference>
<evidence type="ECO:0000256" key="1">
    <source>
        <dbReference type="ARBA" id="ARBA00004389"/>
    </source>
</evidence>
<evidence type="ECO:0000256" key="4">
    <source>
        <dbReference type="ARBA" id="ARBA00022502"/>
    </source>
</evidence>
<accession>A0ABD3G6Z1</accession>
<dbReference type="PANTHER" id="PTHR28650:SF1">
    <property type="entry name" value="PHOSPHATIDYLINOSITOL-GLYCAN BIOSYNTHESIS CLASS X PROTEIN"/>
    <property type="match status" value="1"/>
</dbReference>
<organism evidence="12 13">
    <name type="scientific">Phytophthora oleae</name>
    <dbReference type="NCBI Taxonomy" id="2107226"/>
    <lineage>
        <taxon>Eukaryota</taxon>
        <taxon>Sar</taxon>
        <taxon>Stramenopiles</taxon>
        <taxon>Oomycota</taxon>
        <taxon>Peronosporomycetes</taxon>
        <taxon>Peronosporales</taxon>
        <taxon>Peronosporaceae</taxon>
        <taxon>Phytophthora</taxon>
    </lineage>
</organism>
<evidence type="ECO:0000256" key="11">
    <source>
        <dbReference type="SAM" id="SignalP"/>
    </source>
</evidence>
<comment type="subcellular location">
    <subcellularLocation>
        <location evidence="1">Endoplasmic reticulum membrane</location>
        <topology evidence="1">Single-pass membrane protein</topology>
    </subcellularLocation>
</comment>
<keyword evidence="13" id="KW-1185">Reference proteome</keyword>
<dbReference type="InterPro" id="IPR013233">
    <property type="entry name" value="PIG-X/PBN1"/>
</dbReference>
<evidence type="ECO:0000256" key="9">
    <source>
        <dbReference type="ARBA" id="ARBA00023180"/>
    </source>
</evidence>
<name>A0ABD3G6Z1_9STRA</name>
<dbReference type="InterPro" id="IPR040039">
    <property type="entry name" value="PIGX"/>
</dbReference>
<proteinExistence type="inferred from homology"/>
<reference evidence="12 13" key="1">
    <citation type="submission" date="2024-09" db="EMBL/GenBank/DDBJ databases">
        <title>Genome sequencing and assembly of Phytophthora oleae, isolate VK10A, causative agent of rot of olive drupes.</title>
        <authorList>
            <person name="Conti Taguali S."/>
            <person name="Riolo M."/>
            <person name="La Spada F."/>
            <person name="Cacciola S.O."/>
            <person name="Dionisio G."/>
        </authorList>
    </citation>
    <scope>NUCLEOTIDE SEQUENCE [LARGE SCALE GENOMIC DNA]</scope>
    <source>
        <strain evidence="12 13">VK10A</strain>
    </source>
</reference>
<gene>
    <name evidence="12" type="ORF">V7S43_000389</name>
</gene>
<keyword evidence="11" id="KW-0732">Signal</keyword>
<dbReference type="EMBL" id="JBIMZQ010000001">
    <property type="protein sequence ID" value="KAL3674436.1"/>
    <property type="molecule type" value="Genomic_DNA"/>
</dbReference>
<evidence type="ECO:0000256" key="10">
    <source>
        <dbReference type="SAM" id="Phobius"/>
    </source>
</evidence>
<evidence type="ECO:0000256" key="2">
    <source>
        <dbReference type="ARBA" id="ARBA00004687"/>
    </source>
</evidence>
<dbReference type="GO" id="GO:0005789">
    <property type="term" value="C:endoplasmic reticulum membrane"/>
    <property type="evidence" value="ECO:0007669"/>
    <property type="project" value="UniProtKB-SubCell"/>
</dbReference>
<evidence type="ECO:0000256" key="6">
    <source>
        <dbReference type="ARBA" id="ARBA00022824"/>
    </source>
</evidence>
<evidence type="ECO:0000256" key="7">
    <source>
        <dbReference type="ARBA" id="ARBA00022989"/>
    </source>
</evidence>
<evidence type="ECO:0000313" key="12">
    <source>
        <dbReference type="EMBL" id="KAL3674436.1"/>
    </source>
</evidence>
<protein>
    <recommendedName>
        <fullName evidence="14">Phosphatidylinositol-glycan biosynthesis class X protein</fullName>
    </recommendedName>
</protein>
<sequence>MRRWAILRSVLVLAVSCLCVDAANHSTFALWPQHIDATLALSVGADGAPLVEASHGGALGTFNMKVRPQSEVLLDRLLDSIEITWVPASYPQSSTFEHFFASSTRFEMNAVGIHLQVKLKDGISSDFGAKTHQRIEENVRGVLQNALPSLEILPNLSKGFLAKSLCDFHSWKTNNPLEEILRGPTAELPGLCFSSSFPLKQEGDSFYSKIIRGGKGESMDTVVERALYEAKRNFRTVRKDHRLAVVKFGRGSASPNIIKVEYLEAWITRPSDTKEAWKAVVPVDEAESDVLVVTSTTREHDLDKLECIWLRRDGKRVAPASLPFVVEVEVPKNTVAASVQTAIAGEGFHRRYTMDVAISEPESCGGEPEGKTILVRVPISSTAYIDLDEIRRMERFGELKLLSFAKHIEIERPSPVSSQHVVALEFTIPSSNQAHIEFPIHFRYQAPSESELYRQASIIAPEIFLFCRGGGSSIKGMELTNDGAMQSYLQDWGLSSQAPTRSGSHWLRLVTTLPLPVAVVLTPVGYLPSDWLVSSLTLLCASMGAALLLLVSIKRGQSSSVANWKSKGD</sequence>
<evidence type="ECO:0000313" key="13">
    <source>
        <dbReference type="Proteomes" id="UP001632037"/>
    </source>
</evidence>
<keyword evidence="7 10" id="KW-1133">Transmembrane helix</keyword>
<keyword evidence="6" id="KW-0256">Endoplasmic reticulum</keyword>
<feature type="transmembrane region" description="Helical" evidence="10">
    <location>
        <begin position="531"/>
        <end position="551"/>
    </location>
</feature>